<keyword evidence="1" id="KW-1133">Transmembrane helix</keyword>
<comment type="caution">
    <text evidence="2">The sequence shown here is derived from an EMBL/GenBank/DDBJ whole genome shotgun (WGS) entry which is preliminary data.</text>
</comment>
<keyword evidence="1" id="KW-0812">Transmembrane</keyword>
<reference evidence="2 3" key="1">
    <citation type="journal article" date="2016" name="Nat. Commun.">
        <title>Thousands of microbial genomes shed light on interconnected biogeochemical processes in an aquifer system.</title>
        <authorList>
            <person name="Anantharaman K."/>
            <person name="Brown C.T."/>
            <person name="Hug L.A."/>
            <person name="Sharon I."/>
            <person name="Castelle C.J."/>
            <person name="Probst A.J."/>
            <person name="Thomas B.C."/>
            <person name="Singh A."/>
            <person name="Wilkins M.J."/>
            <person name="Karaoz U."/>
            <person name="Brodie E.L."/>
            <person name="Williams K.H."/>
            <person name="Hubbard S.S."/>
            <person name="Banfield J.F."/>
        </authorList>
    </citation>
    <scope>NUCLEOTIDE SEQUENCE [LARGE SCALE GENOMIC DNA]</scope>
</reference>
<gene>
    <name evidence="2" type="ORF">A3E89_02720</name>
</gene>
<evidence type="ECO:0000313" key="3">
    <source>
        <dbReference type="Proteomes" id="UP000185891"/>
    </source>
</evidence>
<feature type="transmembrane region" description="Helical" evidence="1">
    <location>
        <begin position="167"/>
        <end position="185"/>
    </location>
</feature>
<dbReference type="AlphaFoldDB" id="A0A1F5EKV3"/>
<name>A0A1F5EKV3_9BACT</name>
<dbReference type="EMBL" id="MFAA01000044">
    <property type="protein sequence ID" value="OGD68037.1"/>
    <property type="molecule type" value="Genomic_DNA"/>
</dbReference>
<proteinExistence type="predicted"/>
<dbReference type="Proteomes" id="UP000185891">
    <property type="component" value="Unassembled WGS sequence"/>
</dbReference>
<organism evidence="2 3">
    <name type="scientific">Candidatus Campbellbacteria bacterium RIFCSPHIGHO2_12_FULL_35_10</name>
    <dbReference type="NCBI Taxonomy" id="1797578"/>
    <lineage>
        <taxon>Bacteria</taxon>
        <taxon>Candidatus Campbelliibacteriota</taxon>
    </lineage>
</organism>
<protein>
    <submittedName>
        <fullName evidence="2">Uncharacterized protein</fullName>
    </submittedName>
</protein>
<sequence length="194" mass="22380">MASEKRDTTVKVKPFLHRVECSIPLPKEQAEKNSSNISFLRIYDLLRENCPCVEWAAVDSWIHEVILQYQEVSWNQPVPEEGICVGVCAGVPIQAVLVHTDGRDYQKTKPWRNGNARLIYENSLTYNFCEAEDLRLLLMAHCGNRRYYSSFNKFDIDLDMDDIQRKLVLVGAILYTQLCTMFSIYNATHDQVLA</sequence>
<evidence type="ECO:0000256" key="1">
    <source>
        <dbReference type="SAM" id="Phobius"/>
    </source>
</evidence>
<accession>A0A1F5EKV3</accession>
<evidence type="ECO:0000313" key="2">
    <source>
        <dbReference type="EMBL" id="OGD68037.1"/>
    </source>
</evidence>
<keyword evidence="1" id="KW-0472">Membrane</keyword>